<evidence type="ECO:0000313" key="2">
    <source>
        <dbReference type="Proteomes" id="UP000681794"/>
    </source>
</evidence>
<organism evidence="1 2">
    <name type="scientific">Curtobacterium aetherium</name>
    <dbReference type="NCBI Taxonomy" id="2841594"/>
    <lineage>
        <taxon>Bacteria</taxon>
        <taxon>Bacillati</taxon>
        <taxon>Actinomycetota</taxon>
        <taxon>Actinomycetes</taxon>
        <taxon>Micrococcales</taxon>
        <taxon>Microbacteriaceae</taxon>
        <taxon>Curtobacterium</taxon>
    </lineage>
</organism>
<accession>A0ACD1E4Z2</accession>
<reference evidence="1" key="1">
    <citation type="submission" date="2021-06" db="EMBL/GenBank/DDBJ databases">
        <authorList>
            <person name="Ellington A.J."/>
            <person name="Bryan N.C."/>
            <person name="Christner B.C."/>
            <person name="Reisch C.R."/>
        </authorList>
    </citation>
    <scope>NUCLEOTIDE SEQUENCE</scope>
    <source>
        <strain evidence="1">L6-1</strain>
    </source>
</reference>
<keyword evidence="2" id="KW-1185">Reference proteome</keyword>
<evidence type="ECO:0000313" key="1">
    <source>
        <dbReference type="EMBL" id="QWS33772.1"/>
    </source>
</evidence>
<gene>
    <name evidence="1" type="ORF">KM842_00670</name>
</gene>
<dbReference type="EMBL" id="CP076544">
    <property type="protein sequence ID" value="QWS33772.1"/>
    <property type="molecule type" value="Genomic_DNA"/>
</dbReference>
<name>A0ACD1E4Z2_9MICO</name>
<dbReference type="Proteomes" id="UP000681794">
    <property type="component" value="Chromosome"/>
</dbReference>
<sequence length="252" mass="26204">MPDAPTPRADVRGRIVAAAADLLRTDGAAGVTTRAVADRAAVQPPTIYRLFGDKDGLLDAVAEHAMAEFGRTKAAAVHAAAEHEVDPVADLRTGWELTIGFGLANPDLFVIMSDPRRGRGSPAVAAGLRLLEERLRRVAAAGRLVVREQDAVRLLHAAGTGAVLAILDEPADARHPALADTVFEAVMAKIVAPAPGDAPTDGSSSTRTAALTLRAVTDDLAALSPAERAVLAEWLDRVVDAEARGSSDAAPR</sequence>
<protein>
    <submittedName>
        <fullName evidence="1">TetR/AcrR family transcriptional regulator</fullName>
    </submittedName>
</protein>
<proteinExistence type="predicted"/>